<comment type="caution">
    <text evidence="1">The sequence shown here is derived from an EMBL/GenBank/DDBJ whole genome shotgun (WGS) entry which is preliminary data.</text>
</comment>
<dbReference type="AlphaFoldDB" id="A0A2V0QGF0"/>
<accession>A0A2V0QGF0</accession>
<evidence type="ECO:0000313" key="1">
    <source>
        <dbReference type="EMBL" id="GBH11964.1"/>
    </source>
</evidence>
<dbReference type="EMBL" id="BGJZ01000285">
    <property type="protein sequence ID" value="GBH11964.1"/>
    <property type="molecule type" value="Genomic_DNA"/>
</dbReference>
<evidence type="ECO:0000313" key="2">
    <source>
        <dbReference type="Proteomes" id="UP000247480"/>
    </source>
</evidence>
<dbReference type="Proteomes" id="UP000247480">
    <property type="component" value="Unassembled WGS sequence"/>
</dbReference>
<protein>
    <submittedName>
        <fullName evidence="1">Phosphatidate phosphatase PAH1</fullName>
    </submittedName>
</protein>
<name>A0A2V0QGF0_PSESF</name>
<sequence length="170" mass="19194">MRYTHADLSAQRQKMGKQCGGVRTIMNTDGRRSPQRCNTKRHDNTLIAASINIAAAGRTAFNNDAIRHRFGLDTEHRQTVSHKPDAFRLACLQRLCAAQNGTPFCAGCGDKQHRKGVDRQGNQRLRDIRTFQPSRTHVQVCQPFICQLANILQHNIGAHQTQNVDRPFTH</sequence>
<gene>
    <name evidence="1" type="ORF">KPSA1_05426</name>
</gene>
<organism evidence="1 2">
    <name type="scientific">Pseudomonas syringae pv. actinidiae</name>
    <dbReference type="NCBI Taxonomy" id="103796"/>
    <lineage>
        <taxon>Bacteria</taxon>
        <taxon>Pseudomonadati</taxon>
        <taxon>Pseudomonadota</taxon>
        <taxon>Gammaproteobacteria</taxon>
        <taxon>Pseudomonadales</taxon>
        <taxon>Pseudomonadaceae</taxon>
        <taxon>Pseudomonas</taxon>
        <taxon>Pseudomonas syringae</taxon>
    </lineage>
</organism>
<proteinExistence type="predicted"/>
<reference evidence="1 2" key="1">
    <citation type="submission" date="2018-04" db="EMBL/GenBank/DDBJ databases">
        <title>Draft genome sequence of Pseudomonas syringae pv. actinidiae biovar 1 strains isolated from kiwifruit in Kagawa prefecture.</title>
        <authorList>
            <person name="Tabuchi M."/>
            <person name="Saito M."/>
            <person name="Fujiwara S."/>
            <person name="Sasa N."/>
            <person name="Akimitsu K."/>
            <person name="Gomi K."/>
            <person name="Konishi-Sugita S."/>
            <person name="Hamano K."/>
            <person name="Kataoka I."/>
        </authorList>
    </citation>
    <scope>NUCLEOTIDE SEQUENCE [LARGE SCALE GENOMIC DNA]</scope>
    <source>
        <strain evidence="1 2">MAFF212206</strain>
    </source>
</reference>